<dbReference type="PRINTS" id="PR00154">
    <property type="entry name" value="AMPBINDING"/>
</dbReference>
<dbReference type="Gene3D" id="3.40.50.980">
    <property type="match status" value="2"/>
</dbReference>
<evidence type="ECO:0000259" key="8">
    <source>
        <dbReference type="PROSITE" id="PS50075"/>
    </source>
</evidence>
<dbReference type="Gene3D" id="3.30.300.30">
    <property type="match status" value="1"/>
</dbReference>
<evidence type="ECO:0000256" key="7">
    <source>
        <dbReference type="SAM" id="Coils"/>
    </source>
</evidence>
<dbReference type="PANTHER" id="PTHR44845">
    <property type="entry name" value="CARRIER DOMAIN-CONTAINING PROTEIN"/>
    <property type="match status" value="1"/>
</dbReference>
<gene>
    <name evidence="9" type="ORF">CN263_26930</name>
</gene>
<reference evidence="9 10" key="1">
    <citation type="submission" date="2017-09" db="EMBL/GenBank/DDBJ databases">
        <title>Large-scale bioinformatics analysis of Bacillus genomes uncovers conserved roles of natural products in bacterial physiology.</title>
        <authorList>
            <consortium name="Agbiome Team Llc"/>
            <person name="Bleich R.M."/>
            <person name="Kirk G.J."/>
            <person name="Santa Maria K.C."/>
            <person name="Allen S.E."/>
            <person name="Farag S."/>
            <person name="Shank E.A."/>
            <person name="Bowers A."/>
        </authorList>
    </citation>
    <scope>NUCLEOTIDE SEQUENCE [LARGE SCALE GENOMIC DNA]</scope>
    <source>
        <strain evidence="9 10">AFS024404</strain>
    </source>
</reference>
<keyword evidence="3" id="KW-0596">Phosphopantetheine</keyword>
<evidence type="ECO:0000313" key="9">
    <source>
        <dbReference type="EMBL" id="PFD16394.1"/>
    </source>
</evidence>
<dbReference type="PROSITE" id="PS50075">
    <property type="entry name" value="CARRIER"/>
    <property type="match status" value="1"/>
</dbReference>
<dbReference type="GO" id="GO:0005524">
    <property type="term" value="F:ATP binding"/>
    <property type="evidence" value="ECO:0007669"/>
    <property type="project" value="UniProtKB-KW"/>
</dbReference>
<dbReference type="GO" id="GO:0043041">
    <property type="term" value="P:amino acid activation for nonribosomal peptide biosynthetic process"/>
    <property type="evidence" value="ECO:0007669"/>
    <property type="project" value="UniProtKB-ARBA"/>
</dbReference>
<keyword evidence="4" id="KW-0597">Phosphoprotein</keyword>
<dbReference type="InterPro" id="IPR036736">
    <property type="entry name" value="ACP-like_sf"/>
</dbReference>
<organism evidence="9 10">
    <name type="scientific">Bacillus cereus</name>
    <dbReference type="NCBI Taxonomy" id="1396"/>
    <lineage>
        <taxon>Bacteria</taxon>
        <taxon>Bacillati</taxon>
        <taxon>Bacillota</taxon>
        <taxon>Bacilli</taxon>
        <taxon>Bacillales</taxon>
        <taxon>Bacillaceae</taxon>
        <taxon>Bacillus</taxon>
        <taxon>Bacillus cereus group</taxon>
    </lineage>
</organism>
<evidence type="ECO:0000256" key="6">
    <source>
        <dbReference type="ARBA" id="ARBA00022840"/>
    </source>
</evidence>
<accession>A0A9X6Z6W4</accession>
<keyword evidence="7" id="KW-0175">Coiled coil</keyword>
<dbReference type="FunFam" id="3.40.50.980:FF:000001">
    <property type="entry name" value="Non-ribosomal peptide synthetase"/>
    <property type="match status" value="1"/>
</dbReference>
<dbReference type="InterPro" id="IPR000873">
    <property type="entry name" value="AMP-dep_synth/lig_dom"/>
</dbReference>
<evidence type="ECO:0000256" key="1">
    <source>
        <dbReference type="ARBA" id="ARBA00001957"/>
    </source>
</evidence>
<evidence type="ECO:0000256" key="5">
    <source>
        <dbReference type="ARBA" id="ARBA00022741"/>
    </source>
</evidence>
<dbReference type="InterPro" id="IPR020845">
    <property type="entry name" value="AMP-binding_CS"/>
</dbReference>
<dbReference type="InterPro" id="IPR025110">
    <property type="entry name" value="AMP-bd_C"/>
</dbReference>
<keyword evidence="6" id="KW-0067">ATP-binding</keyword>
<keyword evidence="5" id="KW-0547">Nucleotide-binding</keyword>
<dbReference type="Gene3D" id="2.30.38.10">
    <property type="entry name" value="Luciferase, Domain 3"/>
    <property type="match status" value="1"/>
</dbReference>
<evidence type="ECO:0000256" key="4">
    <source>
        <dbReference type="ARBA" id="ARBA00022553"/>
    </source>
</evidence>
<dbReference type="InterPro" id="IPR020459">
    <property type="entry name" value="AMP-binding"/>
</dbReference>
<protein>
    <submittedName>
        <fullName evidence="9">Non-ribosomal peptide synthetase</fullName>
    </submittedName>
</protein>
<dbReference type="Gene3D" id="1.10.1200.10">
    <property type="entry name" value="ACP-like"/>
    <property type="match status" value="1"/>
</dbReference>
<dbReference type="SUPFAM" id="SSF56801">
    <property type="entry name" value="Acetyl-CoA synthetase-like"/>
    <property type="match status" value="1"/>
</dbReference>
<name>A0A9X6Z6W4_BACCE</name>
<dbReference type="InterPro" id="IPR010071">
    <property type="entry name" value="AA_adenyl_dom"/>
</dbReference>
<dbReference type="GO" id="GO:0044550">
    <property type="term" value="P:secondary metabolite biosynthetic process"/>
    <property type="evidence" value="ECO:0007669"/>
    <property type="project" value="UniProtKB-ARBA"/>
</dbReference>
<evidence type="ECO:0000256" key="2">
    <source>
        <dbReference type="ARBA" id="ARBA00006432"/>
    </source>
</evidence>
<comment type="cofactor">
    <cofactor evidence="1">
        <name>pantetheine 4'-phosphate</name>
        <dbReference type="ChEBI" id="CHEBI:47942"/>
    </cofactor>
</comment>
<dbReference type="PROSITE" id="PS00455">
    <property type="entry name" value="AMP_BINDING"/>
    <property type="match status" value="1"/>
</dbReference>
<dbReference type="NCBIfam" id="TIGR01733">
    <property type="entry name" value="AA-adenyl-dom"/>
    <property type="match status" value="1"/>
</dbReference>
<sequence length="572" mass="65178">MELLSEREKNQILFDFNDTDACYPRDITIQKIFEEQVEKTPDKVAAVYGENELTYKELNEKANSLARELRKKAVLPETVVAVMLERSVEMIVGVLGVIKSGAAYMPIDPDYPKERVNYILKNSDVDLLITESKFIDNVDLDCEIINIDEESVFINDKSNLDIINTQEDLLYVLYTSGTTGKPKGVMVTQGNLVNMVYSWTSHYQLNEFDVNLLQMASISFDVFSGDLCRSLLTGGTMYICPNDIKINMEELYRIIEENQISIFESTPSLISIFMDHVGERQLELSSLKLLILGSDSCSIEDYRRLARKYGKTMRVINSYGVTEATIDSSYYEGKTQNIPKGLINTPIGKPMHNTKFYILNETYEVQPIGVIGELYIGGAGVSRGYYNNQELTAEKFIDNPFIVGTTMYKTGDLARWLPDGNVEFLGRIDNQVKIRGFRIELGEIENKLLKHENINEAVVLARETEESEKYICAYVVGNKDIKELNLKGYLRDHLPKYMVPPYIVQMEKMPLTPNGKLDRKALPKPMLEESINEYEAPRNKMEEILVNVWCDVLKLEKVGINDNFFDLGGHSL</sequence>
<feature type="coiled-coil region" evidence="7">
    <location>
        <begin position="48"/>
        <end position="75"/>
    </location>
</feature>
<dbReference type="Proteomes" id="UP000219743">
    <property type="component" value="Unassembled WGS sequence"/>
</dbReference>
<dbReference type="Pfam" id="PF00501">
    <property type="entry name" value="AMP-binding"/>
    <property type="match status" value="1"/>
</dbReference>
<dbReference type="FunFam" id="3.40.50.12780:FF:000012">
    <property type="entry name" value="Non-ribosomal peptide synthetase"/>
    <property type="match status" value="1"/>
</dbReference>
<dbReference type="PANTHER" id="PTHR44845:SF7">
    <property type="entry name" value="PLIPASTATIN SYNTHASE SUBUNIT D"/>
    <property type="match status" value="1"/>
</dbReference>
<dbReference type="Pfam" id="PF13193">
    <property type="entry name" value="AMP-binding_C"/>
    <property type="match status" value="1"/>
</dbReference>
<evidence type="ECO:0000313" key="10">
    <source>
        <dbReference type="Proteomes" id="UP000219743"/>
    </source>
</evidence>
<proteinExistence type="inferred from homology"/>
<dbReference type="AlphaFoldDB" id="A0A9X6Z6W4"/>
<comment type="similarity">
    <text evidence="2">Belongs to the ATP-dependent AMP-binding enzyme family.</text>
</comment>
<feature type="non-terminal residue" evidence="9">
    <location>
        <position position="572"/>
    </location>
</feature>
<comment type="caution">
    <text evidence="9">The sequence shown here is derived from an EMBL/GenBank/DDBJ whole genome shotgun (WGS) entry which is preliminary data.</text>
</comment>
<dbReference type="InterPro" id="IPR009081">
    <property type="entry name" value="PP-bd_ACP"/>
</dbReference>
<dbReference type="EMBL" id="NTRC01000036">
    <property type="protein sequence ID" value="PFD16394.1"/>
    <property type="molecule type" value="Genomic_DNA"/>
</dbReference>
<feature type="domain" description="Carrier" evidence="8">
    <location>
        <begin position="536"/>
        <end position="572"/>
    </location>
</feature>
<dbReference type="FunFam" id="3.30.300.30:FF:000010">
    <property type="entry name" value="Enterobactin synthetase component F"/>
    <property type="match status" value="1"/>
</dbReference>
<dbReference type="FunFam" id="2.30.38.10:FF:000001">
    <property type="entry name" value="Non-ribosomal peptide synthetase PvdI"/>
    <property type="match status" value="1"/>
</dbReference>
<dbReference type="InterPro" id="IPR045851">
    <property type="entry name" value="AMP-bd_C_sf"/>
</dbReference>
<evidence type="ECO:0000256" key="3">
    <source>
        <dbReference type="ARBA" id="ARBA00022450"/>
    </source>
</evidence>